<feature type="transmembrane region" description="Helical" evidence="2">
    <location>
        <begin position="314"/>
        <end position="340"/>
    </location>
</feature>
<proteinExistence type="predicted"/>
<protein>
    <submittedName>
        <fullName evidence="3">Putative virion structural protein</fullName>
    </submittedName>
</protein>
<keyword evidence="1" id="KW-0175">Coiled coil</keyword>
<dbReference type="Proteomes" id="UP000221949">
    <property type="component" value="Segment"/>
</dbReference>
<reference evidence="4" key="1">
    <citation type="submission" date="2016-06" db="EMBL/GenBank/DDBJ databases">
        <authorList>
            <person name="Berg J.A."/>
            <person name="Stratton M.L."/>
            <person name="Esplin I.D."/>
            <person name="Jensen G.L."/>
            <person name="Merrill B.D."/>
            <person name="Breakwell D.P."/>
            <person name="Hope S."/>
            <person name="Grose J.H."/>
        </authorList>
    </citation>
    <scope>NUCLEOTIDE SEQUENCE [LARGE SCALE GENOMIC DNA]</scope>
</reference>
<accession>A0A1B2IGX4</accession>
<evidence type="ECO:0000256" key="2">
    <source>
        <dbReference type="SAM" id="Phobius"/>
    </source>
</evidence>
<sequence>MGHWQRHIKTVAEAQAVARESIRFQDKKKLAELADIVGKFRAAGDFSPAGYDSSGVAAWVLKTVGLTILFRNGAELGVVDVVFAGVEPPKLDANSPIVSSLHRVFYQGNKDLDVYSKFIKENELNGEFDDANAKVSGDLSKVPSPLYLTPKMLTSLELSDLEVASVILHEVGHVYYYFRTLMRTLITNLVADAAANRMMETEDAAVRLKVVKDVERILDTKVNEPETICKEFKKENIYMHLVTQTLLDRPYVTGGQGFANRTWERAADDFAARFGAAPYLASALYKMESDRFYLFRNRSYMNYGVHLTIEMLEVAYLIVSFATPFGMLFGSISLLFGLVINDPENTIYDPPQERFETMRRNLVEELNTLKDKNTKAANDQRKRILDGIAAVDNILKTVKDKDNIYSFLMKTLTPAGRRERKAVDYQRSLERYLSNDLRVASAKLNQLAAVK</sequence>
<feature type="coiled-coil region" evidence="1">
    <location>
        <begin position="352"/>
        <end position="379"/>
    </location>
</feature>
<keyword evidence="2" id="KW-0812">Transmembrane</keyword>
<evidence type="ECO:0000313" key="4">
    <source>
        <dbReference type="Proteomes" id="UP000221949"/>
    </source>
</evidence>
<evidence type="ECO:0000256" key="1">
    <source>
        <dbReference type="SAM" id="Coils"/>
    </source>
</evidence>
<evidence type="ECO:0000313" key="3">
    <source>
        <dbReference type="EMBL" id="ANZ50485.1"/>
    </source>
</evidence>
<name>A0A1B2IGX4_9CAUD</name>
<organism evidence="3 4">
    <name type="scientific">Erwinia phage vB_EamM_Stratton</name>
    <dbReference type="NCBI Taxonomy" id="1883378"/>
    <lineage>
        <taxon>Viruses</taxon>
        <taxon>Duplodnaviria</taxon>
        <taxon>Heunggongvirae</taxon>
        <taxon>Uroviricota</taxon>
        <taxon>Caudoviricetes</taxon>
        <taxon>Chimalliviridae</taxon>
        <taxon>Erskinevirus</taxon>
        <taxon>Erskinevirus EaH2</taxon>
    </lineage>
</organism>
<gene>
    <name evidence="3" type="ORF">STRATTON_60</name>
</gene>
<keyword evidence="2" id="KW-1133">Transmembrane helix</keyword>
<keyword evidence="2" id="KW-0472">Membrane</keyword>
<dbReference type="EMBL" id="KX397373">
    <property type="protein sequence ID" value="ANZ50485.1"/>
    <property type="molecule type" value="Genomic_DNA"/>
</dbReference>